<gene>
    <name evidence="1" type="ORF">EZS28_037770</name>
</gene>
<organism evidence="1 2">
    <name type="scientific">Streblomastix strix</name>
    <dbReference type="NCBI Taxonomy" id="222440"/>
    <lineage>
        <taxon>Eukaryota</taxon>
        <taxon>Metamonada</taxon>
        <taxon>Preaxostyla</taxon>
        <taxon>Oxymonadida</taxon>
        <taxon>Streblomastigidae</taxon>
        <taxon>Streblomastix</taxon>
    </lineage>
</organism>
<dbReference type="EMBL" id="SNRW01019085">
    <property type="protein sequence ID" value="KAA6366702.1"/>
    <property type="molecule type" value="Genomic_DNA"/>
</dbReference>
<reference evidence="1 2" key="1">
    <citation type="submission" date="2019-03" db="EMBL/GenBank/DDBJ databases">
        <title>Single cell metagenomics reveals metabolic interactions within the superorganism composed of flagellate Streblomastix strix and complex community of Bacteroidetes bacteria on its surface.</title>
        <authorList>
            <person name="Treitli S.C."/>
            <person name="Kolisko M."/>
            <person name="Husnik F."/>
            <person name="Keeling P."/>
            <person name="Hampl V."/>
        </authorList>
    </citation>
    <scope>NUCLEOTIDE SEQUENCE [LARGE SCALE GENOMIC DNA]</scope>
    <source>
        <strain evidence="1">ST1C</strain>
    </source>
</reference>
<proteinExistence type="predicted"/>
<name>A0A5J4U9X6_9EUKA</name>
<dbReference type="OrthoDB" id="10264864at2759"/>
<evidence type="ECO:0000313" key="1">
    <source>
        <dbReference type="EMBL" id="KAA6366702.1"/>
    </source>
</evidence>
<dbReference type="Proteomes" id="UP000324800">
    <property type="component" value="Unassembled WGS sequence"/>
</dbReference>
<accession>A0A5J4U9X6</accession>
<evidence type="ECO:0000313" key="2">
    <source>
        <dbReference type="Proteomes" id="UP000324800"/>
    </source>
</evidence>
<comment type="caution">
    <text evidence="1">The sequence shown here is derived from an EMBL/GenBank/DDBJ whole genome shotgun (WGS) entry which is preliminary data.</text>
</comment>
<sequence>SSIPIDKEDLWQQYVQLAKREALLVKYNNDGTTIEIVS</sequence>
<dbReference type="AlphaFoldDB" id="A0A5J4U9X6"/>
<protein>
    <submittedName>
        <fullName evidence="1">Uncharacterized protein</fullName>
    </submittedName>
</protein>
<feature type="non-terminal residue" evidence="1">
    <location>
        <position position="1"/>
    </location>
</feature>